<sequence>MKSERQLQEILKSLCGSPGAEDGSDPREFHKQRGRDKSLRKTYQLCKQVDEVLGYVLSGECDDDVLRDFYVSSVVPAPDASRLLVTLCPYFTDTVFQPVQVLERLGHVAGKLRSEVAAAINRRRTPELMFQVLASPAETPSQQEDQQ</sequence>
<feature type="compositionally biased region" description="Basic and acidic residues" evidence="1">
    <location>
        <begin position="24"/>
        <end position="35"/>
    </location>
</feature>
<feature type="region of interest" description="Disordered" evidence="1">
    <location>
        <begin position="15"/>
        <end position="35"/>
    </location>
</feature>
<dbReference type="Proteomes" id="UP000319383">
    <property type="component" value="Chromosome"/>
</dbReference>
<protein>
    <submittedName>
        <fullName evidence="2">Ribosome-binding factor A</fullName>
    </submittedName>
</protein>
<evidence type="ECO:0000256" key="1">
    <source>
        <dbReference type="SAM" id="MobiDB-lite"/>
    </source>
</evidence>
<dbReference type="InterPro" id="IPR015946">
    <property type="entry name" value="KH_dom-like_a/b"/>
</dbReference>
<name>A0A517ZVA0_9PLAN</name>
<reference evidence="2 3" key="1">
    <citation type="submission" date="2019-02" db="EMBL/GenBank/DDBJ databases">
        <title>Deep-cultivation of Planctomycetes and their phenomic and genomic characterization uncovers novel biology.</title>
        <authorList>
            <person name="Wiegand S."/>
            <person name="Jogler M."/>
            <person name="Boedeker C."/>
            <person name="Pinto D."/>
            <person name="Vollmers J."/>
            <person name="Rivas-Marin E."/>
            <person name="Kohn T."/>
            <person name="Peeters S.H."/>
            <person name="Heuer A."/>
            <person name="Rast P."/>
            <person name="Oberbeckmann S."/>
            <person name="Bunk B."/>
            <person name="Jeske O."/>
            <person name="Meyerdierks A."/>
            <person name="Storesund J.E."/>
            <person name="Kallscheuer N."/>
            <person name="Luecker S."/>
            <person name="Lage O.M."/>
            <person name="Pohl T."/>
            <person name="Merkel B.J."/>
            <person name="Hornburger P."/>
            <person name="Mueller R.-W."/>
            <person name="Bruemmer F."/>
            <person name="Labrenz M."/>
            <person name="Spormann A.M."/>
            <person name="Op den Camp H."/>
            <person name="Overmann J."/>
            <person name="Amann R."/>
            <person name="Jetten M.S.M."/>
            <person name="Mascher T."/>
            <person name="Medema M.H."/>
            <person name="Devos D.P."/>
            <person name="Kaster A.-K."/>
            <person name="Ovreas L."/>
            <person name="Rohde M."/>
            <person name="Galperin M.Y."/>
            <person name="Jogler C."/>
        </authorList>
    </citation>
    <scope>NUCLEOTIDE SEQUENCE [LARGE SCALE GENOMIC DNA]</scope>
    <source>
        <strain evidence="2 3">Mal52</strain>
    </source>
</reference>
<evidence type="ECO:0000313" key="2">
    <source>
        <dbReference type="EMBL" id="QDU46414.1"/>
    </source>
</evidence>
<dbReference type="RefSeq" id="WP_145378930.1">
    <property type="nucleotide sequence ID" value="NZ_CP036276.1"/>
</dbReference>
<dbReference type="EMBL" id="CP036276">
    <property type="protein sequence ID" value="QDU46414.1"/>
    <property type="molecule type" value="Genomic_DNA"/>
</dbReference>
<dbReference type="Gene3D" id="3.30.300.20">
    <property type="match status" value="1"/>
</dbReference>
<accession>A0A517ZVA0</accession>
<dbReference type="InterPro" id="IPR023799">
    <property type="entry name" value="RbfA_dom_sf"/>
</dbReference>
<dbReference type="KEGG" id="sdyn:Mal52_49340"/>
<dbReference type="AlphaFoldDB" id="A0A517ZVA0"/>
<proteinExistence type="predicted"/>
<gene>
    <name evidence="2" type="primary">rbfA_2</name>
    <name evidence="2" type="ORF">Mal52_49340</name>
</gene>
<keyword evidence="3" id="KW-1185">Reference proteome</keyword>
<evidence type="ECO:0000313" key="3">
    <source>
        <dbReference type="Proteomes" id="UP000319383"/>
    </source>
</evidence>
<dbReference type="SUPFAM" id="SSF89919">
    <property type="entry name" value="Ribosome-binding factor A, RbfA"/>
    <property type="match status" value="1"/>
</dbReference>
<organism evidence="2 3">
    <name type="scientific">Symmachiella dynata</name>
    <dbReference type="NCBI Taxonomy" id="2527995"/>
    <lineage>
        <taxon>Bacteria</taxon>
        <taxon>Pseudomonadati</taxon>
        <taxon>Planctomycetota</taxon>
        <taxon>Planctomycetia</taxon>
        <taxon>Planctomycetales</taxon>
        <taxon>Planctomycetaceae</taxon>
        <taxon>Symmachiella</taxon>
    </lineage>
</organism>